<dbReference type="CDD" id="cd00093">
    <property type="entry name" value="HTH_XRE"/>
    <property type="match status" value="1"/>
</dbReference>
<keyword evidence="3" id="KW-1185">Reference proteome</keyword>
<dbReference type="Proteomes" id="UP000198697">
    <property type="component" value="Unassembled WGS sequence"/>
</dbReference>
<sequence length="237" mass="24994">MVRCFSFKLPETAQLPFLMSRLPPPDSLIARVRAWFGLTQAELALYLGISAPLVRDLESGRRPLSAAVRVVLLPLLLQLPPPAVPAHPGPGAALPPFTPAPEAADLDFRQRVCRHRAEGLLAEADALAARAHVAARWAAALPALLPPPNPAAPPVAAPDTPAAQALAAALAQAADPTDPARALDHARWLRAWLAHRAAPLSAAEVGRYHRLRAQAAGLLAEAEALATALLPAYLQTN</sequence>
<dbReference type="SUPFAM" id="SSF47413">
    <property type="entry name" value="lambda repressor-like DNA-binding domains"/>
    <property type="match status" value="1"/>
</dbReference>
<gene>
    <name evidence="2" type="ORF">SAMN04487998_1685</name>
</gene>
<evidence type="ECO:0000313" key="2">
    <source>
        <dbReference type="EMBL" id="SET39755.1"/>
    </source>
</evidence>
<dbReference type="EMBL" id="FOHS01000002">
    <property type="protein sequence ID" value="SET39755.1"/>
    <property type="molecule type" value="Genomic_DNA"/>
</dbReference>
<dbReference type="AlphaFoldDB" id="A0A1I0E454"/>
<organism evidence="2 3">
    <name type="scientific">Hymenobacter actinosclerus</name>
    <dbReference type="NCBI Taxonomy" id="82805"/>
    <lineage>
        <taxon>Bacteria</taxon>
        <taxon>Pseudomonadati</taxon>
        <taxon>Bacteroidota</taxon>
        <taxon>Cytophagia</taxon>
        <taxon>Cytophagales</taxon>
        <taxon>Hymenobacteraceae</taxon>
        <taxon>Hymenobacter</taxon>
    </lineage>
</organism>
<dbReference type="GO" id="GO:0003677">
    <property type="term" value="F:DNA binding"/>
    <property type="evidence" value="ECO:0007669"/>
    <property type="project" value="InterPro"/>
</dbReference>
<dbReference type="InterPro" id="IPR001387">
    <property type="entry name" value="Cro/C1-type_HTH"/>
</dbReference>
<dbReference type="Pfam" id="PF01381">
    <property type="entry name" value="HTH_3"/>
    <property type="match status" value="1"/>
</dbReference>
<protein>
    <submittedName>
        <fullName evidence="2">Helix-turn-helix</fullName>
    </submittedName>
</protein>
<evidence type="ECO:0000313" key="3">
    <source>
        <dbReference type="Proteomes" id="UP000198697"/>
    </source>
</evidence>
<proteinExistence type="predicted"/>
<dbReference type="OrthoDB" id="886655at2"/>
<dbReference type="STRING" id="82805.SAMN04487998_1685"/>
<feature type="domain" description="HTH cro/C1-type" evidence="1">
    <location>
        <begin position="29"/>
        <end position="84"/>
    </location>
</feature>
<dbReference type="InterPro" id="IPR010982">
    <property type="entry name" value="Lambda_DNA-bd_dom_sf"/>
</dbReference>
<dbReference type="PROSITE" id="PS50943">
    <property type="entry name" value="HTH_CROC1"/>
    <property type="match status" value="1"/>
</dbReference>
<evidence type="ECO:0000259" key="1">
    <source>
        <dbReference type="PROSITE" id="PS50943"/>
    </source>
</evidence>
<dbReference type="Gene3D" id="1.10.260.40">
    <property type="entry name" value="lambda repressor-like DNA-binding domains"/>
    <property type="match status" value="1"/>
</dbReference>
<accession>A0A1I0E454</accession>
<reference evidence="3" key="1">
    <citation type="submission" date="2016-10" db="EMBL/GenBank/DDBJ databases">
        <authorList>
            <person name="Varghese N."/>
            <person name="Submissions S."/>
        </authorList>
    </citation>
    <scope>NUCLEOTIDE SEQUENCE [LARGE SCALE GENOMIC DNA]</scope>
    <source>
        <strain evidence="3">DSM 15310</strain>
    </source>
</reference>
<name>A0A1I0E454_9BACT</name>